<reference evidence="1" key="2">
    <citation type="submission" date="2025-09" db="UniProtKB">
        <authorList>
            <consortium name="EnsemblPlants"/>
        </authorList>
    </citation>
    <scope>IDENTIFICATION</scope>
</reference>
<protein>
    <submittedName>
        <fullName evidence="1">Uncharacterized protein</fullName>
    </submittedName>
</protein>
<keyword evidence="2" id="KW-1185">Reference proteome</keyword>
<name>A0ACD5Y3H7_AVESA</name>
<evidence type="ECO:0000313" key="2">
    <source>
        <dbReference type="Proteomes" id="UP001732700"/>
    </source>
</evidence>
<organism evidence="1 2">
    <name type="scientific">Avena sativa</name>
    <name type="common">Oat</name>
    <dbReference type="NCBI Taxonomy" id="4498"/>
    <lineage>
        <taxon>Eukaryota</taxon>
        <taxon>Viridiplantae</taxon>
        <taxon>Streptophyta</taxon>
        <taxon>Embryophyta</taxon>
        <taxon>Tracheophyta</taxon>
        <taxon>Spermatophyta</taxon>
        <taxon>Magnoliopsida</taxon>
        <taxon>Liliopsida</taxon>
        <taxon>Poales</taxon>
        <taxon>Poaceae</taxon>
        <taxon>BOP clade</taxon>
        <taxon>Pooideae</taxon>
        <taxon>Poodae</taxon>
        <taxon>Poeae</taxon>
        <taxon>Poeae Chloroplast Group 1 (Aveneae type)</taxon>
        <taxon>Aveninae</taxon>
        <taxon>Avena</taxon>
    </lineage>
</organism>
<reference evidence="1" key="1">
    <citation type="submission" date="2021-05" db="EMBL/GenBank/DDBJ databases">
        <authorList>
            <person name="Scholz U."/>
            <person name="Mascher M."/>
            <person name="Fiebig A."/>
        </authorList>
    </citation>
    <scope>NUCLEOTIDE SEQUENCE [LARGE SCALE GENOMIC DNA]</scope>
</reference>
<dbReference type="Proteomes" id="UP001732700">
    <property type="component" value="Chromosome 5D"/>
</dbReference>
<proteinExistence type="predicted"/>
<sequence>MVKKLAMASLIFTVDLDAASPPSMSCPSSRRSVSWQWPSCAQARTMSFHRDGADVSSTRWDCRTSVITNPAYCDVGDNSAEINSFLSATDSSPSTTATTPARAGDVDEAIIRGIRSCSRLFFDPEETSSIVTKAKRNTIGCAEVAFGGATAMAIDSADPYGDFRRSMEEMVLSHGGGGEDDWGWLEEMLGWYLRANGKKTHGLIVGAFVDLLIALTSGKQSDRIKITI</sequence>
<evidence type="ECO:0000313" key="1">
    <source>
        <dbReference type="EnsemblPlants" id="AVESA.00010b.r2.5DG0935740.1.CDS.1"/>
    </source>
</evidence>
<dbReference type="EnsemblPlants" id="AVESA.00010b.r2.5DG0935740.1">
    <property type="protein sequence ID" value="AVESA.00010b.r2.5DG0935740.1.CDS.1"/>
    <property type="gene ID" value="AVESA.00010b.r2.5DG0935740"/>
</dbReference>
<accession>A0ACD5Y3H7</accession>